<evidence type="ECO:0000259" key="10">
    <source>
        <dbReference type="PROSITE" id="PS50240"/>
    </source>
</evidence>
<evidence type="ECO:0000313" key="11">
    <source>
        <dbReference type="EMBL" id="ALC38807.1"/>
    </source>
</evidence>
<evidence type="ECO:0000256" key="4">
    <source>
        <dbReference type="ARBA" id="ARBA00022801"/>
    </source>
</evidence>
<evidence type="ECO:0000256" key="8">
    <source>
        <dbReference type="RuleBase" id="RU363034"/>
    </source>
</evidence>
<accession>A0A0M4EQ32</accession>
<proteinExistence type="inferred from homology"/>
<comment type="subcellular location">
    <subcellularLocation>
        <location evidence="1">Secreted</location>
    </subcellularLocation>
</comment>
<dbReference type="FunFam" id="2.40.10.10:FF:000002">
    <property type="entry name" value="Transmembrane protease serine"/>
    <property type="match status" value="1"/>
</dbReference>
<evidence type="ECO:0000256" key="1">
    <source>
        <dbReference type="ARBA" id="ARBA00004613"/>
    </source>
</evidence>
<dbReference type="InterPro" id="IPR009003">
    <property type="entry name" value="Peptidase_S1_PA"/>
</dbReference>
<feature type="signal peptide" evidence="9">
    <location>
        <begin position="1"/>
        <end position="23"/>
    </location>
</feature>
<evidence type="ECO:0000256" key="9">
    <source>
        <dbReference type="SAM" id="SignalP"/>
    </source>
</evidence>
<dbReference type="FunFam" id="2.40.10.10:FF:000068">
    <property type="entry name" value="transmembrane protease serine 2"/>
    <property type="match status" value="1"/>
</dbReference>
<dbReference type="CDD" id="cd00190">
    <property type="entry name" value="Tryp_SPc"/>
    <property type="match status" value="1"/>
</dbReference>
<dbReference type="InterPro" id="IPR050127">
    <property type="entry name" value="Serine_Proteases_S1"/>
</dbReference>
<dbReference type="GO" id="GO:0005615">
    <property type="term" value="C:extracellular space"/>
    <property type="evidence" value="ECO:0007669"/>
    <property type="project" value="TreeGrafter"/>
</dbReference>
<sequence length="331" mass="37395">MTTRKFIVLLFFILHCNEKSVMSNTVEQPSSRLRNIFKIQKENKFNSYRARVKSMRNRKDDNDEGFHFLVTGGYRPEVNELAKYVVSIRTPAEMYFGDSHICGGTIISRDTILTAAHCLYDRKEKVQRNPKYLTVVAGTPGRLLKTDQTQEMEVRIIICHPRYSRQKHDVALLKLVGKLQIDNEFVGIMNITGKPPKAGLPCTTAGWGALFKDGPLPDIITNGDVQIQAMSKCRENEDARRLMSVGMICAGNPHNREIDACNGDSGGPLICENKLVGIVSWGVGCGRKDSYGFYTDVYYYKKFIDDNAATQAKVMQCWYYLLLVLLAICLL</sequence>
<dbReference type="EMBL" id="CP012523">
    <property type="protein sequence ID" value="ALC38807.1"/>
    <property type="molecule type" value="Genomic_DNA"/>
</dbReference>
<dbReference type="PANTHER" id="PTHR24264">
    <property type="entry name" value="TRYPSIN-RELATED"/>
    <property type="match status" value="1"/>
</dbReference>
<dbReference type="PROSITE" id="PS00135">
    <property type="entry name" value="TRYPSIN_SER"/>
    <property type="match status" value="1"/>
</dbReference>
<dbReference type="SMR" id="A0A0M4EQ32"/>
<dbReference type="Gene3D" id="2.40.10.10">
    <property type="entry name" value="Trypsin-like serine proteases"/>
    <property type="match status" value="1"/>
</dbReference>
<dbReference type="OMA" id="CRENEDA"/>
<keyword evidence="6" id="KW-1015">Disulfide bond</keyword>
<evidence type="ECO:0000313" key="12">
    <source>
        <dbReference type="Proteomes" id="UP000494163"/>
    </source>
</evidence>
<evidence type="ECO:0000256" key="7">
    <source>
        <dbReference type="ARBA" id="ARBA00024195"/>
    </source>
</evidence>
<dbReference type="Pfam" id="PF00089">
    <property type="entry name" value="Trypsin"/>
    <property type="match status" value="1"/>
</dbReference>
<dbReference type="GO" id="GO:0006508">
    <property type="term" value="P:proteolysis"/>
    <property type="evidence" value="ECO:0007669"/>
    <property type="project" value="UniProtKB-KW"/>
</dbReference>
<keyword evidence="4 8" id="KW-0378">Hydrolase</keyword>
<dbReference type="PROSITE" id="PS50240">
    <property type="entry name" value="TRYPSIN_DOM"/>
    <property type="match status" value="1"/>
</dbReference>
<comment type="similarity">
    <text evidence="7">Belongs to the peptidase S1 family. CLIP subfamily.</text>
</comment>
<keyword evidence="5 8" id="KW-0720">Serine protease</keyword>
<organism evidence="11 12">
    <name type="scientific">Drosophila busckii</name>
    <name type="common">Fruit fly</name>
    <dbReference type="NCBI Taxonomy" id="30019"/>
    <lineage>
        <taxon>Eukaryota</taxon>
        <taxon>Metazoa</taxon>
        <taxon>Ecdysozoa</taxon>
        <taxon>Arthropoda</taxon>
        <taxon>Hexapoda</taxon>
        <taxon>Insecta</taxon>
        <taxon>Pterygota</taxon>
        <taxon>Neoptera</taxon>
        <taxon>Endopterygota</taxon>
        <taxon>Diptera</taxon>
        <taxon>Brachycera</taxon>
        <taxon>Muscomorpha</taxon>
        <taxon>Ephydroidea</taxon>
        <taxon>Drosophilidae</taxon>
        <taxon>Drosophila</taxon>
    </lineage>
</organism>
<dbReference type="Proteomes" id="UP000494163">
    <property type="component" value="Chromosome 2L"/>
</dbReference>
<dbReference type="PANTHER" id="PTHR24264:SF65">
    <property type="entry name" value="SRCR DOMAIN-CONTAINING PROTEIN"/>
    <property type="match status" value="1"/>
</dbReference>
<keyword evidence="9" id="KW-0732">Signal</keyword>
<dbReference type="PROSITE" id="PS00134">
    <property type="entry name" value="TRYPSIN_HIS"/>
    <property type="match status" value="1"/>
</dbReference>
<name>A0A0M4EQ32_DROBS</name>
<dbReference type="InterPro" id="IPR001314">
    <property type="entry name" value="Peptidase_S1A"/>
</dbReference>
<feature type="domain" description="Peptidase S1" evidence="10">
    <location>
        <begin position="70"/>
        <end position="309"/>
    </location>
</feature>
<dbReference type="SUPFAM" id="SSF50494">
    <property type="entry name" value="Trypsin-like serine proteases"/>
    <property type="match status" value="1"/>
</dbReference>
<gene>
    <name evidence="11" type="ORF">Dbus_chr2Lg892</name>
</gene>
<evidence type="ECO:0000256" key="5">
    <source>
        <dbReference type="ARBA" id="ARBA00022825"/>
    </source>
</evidence>
<dbReference type="InterPro" id="IPR043504">
    <property type="entry name" value="Peptidase_S1_PA_chymotrypsin"/>
</dbReference>
<dbReference type="GO" id="GO:0004252">
    <property type="term" value="F:serine-type endopeptidase activity"/>
    <property type="evidence" value="ECO:0007669"/>
    <property type="project" value="InterPro"/>
</dbReference>
<keyword evidence="12" id="KW-1185">Reference proteome</keyword>
<dbReference type="InterPro" id="IPR033116">
    <property type="entry name" value="TRYPSIN_SER"/>
</dbReference>
<reference evidence="11 12" key="1">
    <citation type="submission" date="2015-08" db="EMBL/GenBank/DDBJ databases">
        <title>Ancestral chromatin configuration constrains chromatin evolution on differentiating sex chromosomes in Drosophila.</title>
        <authorList>
            <person name="Zhou Q."/>
            <person name="Bachtrog D."/>
        </authorList>
    </citation>
    <scope>NUCLEOTIDE SEQUENCE [LARGE SCALE GENOMIC DNA]</scope>
    <source>
        <tissue evidence="11">Whole larvae</tissue>
    </source>
</reference>
<dbReference type="AlphaFoldDB" id="A0A0M4EQ32"/>
<dbReference type="OrthoDB" id="10059102at2759"/>
<protein>
    <submittedName>
        <fullName evidence="11">CG3795</fullName>
    </submittedName>
</protein>
<feature type="chain" id="PRO_5005793524" evidence="9">
    <location>
        <begin position="24"/>
        <end position="331"/>
    </location>
</feature>
<keyword evidence="2" id="KW-0964">Secreted</keyword>
<evidence type="ECO:0000256" key="3">
    <source>
        <dbReference type="ARBA" id="ARBA00022670"/>
    </source>
</evidence>
<evidence type="ECO:0000256" key="2">
    <source>
        <dbReference type="ARBA" id="ARBA00022525"/>
    </source>
</evidence>
<evidence type="ECO:0000256" key="6">
    <source>
        <dbReference type="ARBA" id="ARBA00023157"/>
    </source>
</evidence>
<dbReference type="InterPro" id="IPR018114">
    <property type="entry name" value="TRYPSIN_HIS"/>
</dbReference>
<dbReference type="InterPro" id="IPR001254">
    <property type="entry name" value="Trypsin_dom"/>
</dbReference>
<dbReference type="SMART" id="SM00020">
    <property type="entry name" value="Tryp_SPc"/>
    <property type="match status" value="1"/>
</dbReference>
<dbReference type="STRING" id="30019.A0A0M4EQ32"/>
<dbReference type="PRINTS" id="PR00722">
    <property type="entry name" value="CHYMOTRYPSIN"/>
</dbReference>
<keyword evidence="3 8" id="KW-0645">Protease</keyword>